<dbReference type="Pfam" id="PF16901">
    <property type="entry name" value="DAO_C"/>
    <property type="match status" value="1"/>
</dbReference>
<evidence type="ECO:0000256" key="1">
    <source>
        <dbReference type="ARBA" id="ARBA00001974"/>
    </source>
</evidence>
<dbReference type="GO" id="GO:0004368">
    <property type="term" value="F:glycerol-3-phosphate dehydrogenase (quinone) activity"/>
    <property type="evidence" value="ECO:0007669"/>
    <property type="project" value="InterPro"/>
</dbReference>
<feature type="domain" description="Alpha-glycerophosphate oxidase C-terminal" evidence="8">
    <location>
        <begin position="416"/>
        <end position="500"/>
    </location>
</feature>
<dbReference type="OrthoDB" id="9766796at2"/>
<dbReference type="PANTHER" id="PTHR11985">
    <property type="entry name" value="GLYCEROL-3-PHOSPHATE DEHYDROGENASE"/>
    <property type="match status" value="1"/>
</dbReference>
<comment type="cofactor">
    <cofactor evidence="1">
        <name>FAD</name>
        <dbReference type="ChEBI" id="CHEBI:57692"/>
    </cofactor>
</comment>
<dbReference type="InterPro" id="IPR038299">
    <property type="entry name" value="DAO_C_sf"/>
</dbReference>
<sequence length="532" mass="58962">MESIFCNRQALFERLRAGDNSYDLVIVGGGITGAGVLREAARSGYRTLLIEQQDFAWGTSSRSSKMIHGGLRYLVSGDLKLTRESLSERERLLREAPGLIERMGYYYVLRKGSFPGRFVMNAVLAVYDFIAGISDHRFIKLPQILEKFPGVKKEGLNGACYYTDAVTDDARLVMRVLQESSSSTTAAINYVRAGDLLLEDDNVVGVQIEDGETGEHFSLKTPVVINATGAWADRLRNQLNSETRIRPLRGSHLIFPAKLLPVSAVLALPHPDDKRAAFIYPWEGTTVIGTTDLDHTDDLDNEASITEQEVRYLMRIVESEFPEASISRSEIISTWAGVRPVIAAEDARDPSKERRDHAVWFDKGLVTVSGGKLTTFRLIALDALAAAAPLLPDANTSTDEQIFSQPTSAVRPLTLMQSRYGTLADQAVSAAQPGEERSIDNTRFSLSDCRWAARSESVMHLDDLLLRRTRLALLLPNGASELFPALEKICSEELGWNSQRWTEEQQRYESIIARYYAVPNTSIDGDAVNAPG</sequence>
<proteinExistence type="inferred from homology"/>
<evidence type="ECO:0000313" key="9">
    <source>
        <dbReference type="EMBL" id="EAW30384.1"/>
    </source>
</evidence>
<organism evidence="9 10">
    <name type="scientific">marine gamma proteobacterium HTCC2143</name>
    <dbReference type="NCBI Taxonomy" id="247633"/>
    <lineage>
        <taxon>Bacteria</taxon>
        <taxon>Pseudomonadati</taxon>
        <taxon>Pseudomonadota</taxon>
        <taxon>Gammaproteobacteria</taxon>
        <taxon>Cellvibrionales</taxon>
        <taxon>Spongiibacteraceae</taxon>
        <taxon>BD1-7 clade</taxon>
    </lineage>
</organism>
<dbReference type="STRING" id="247633.GP2143_09270"/>
<dbReference type="SUPFAM" id="SSF51905">
    <property type="entry name" value="FAD/NAD(P)-binding domain"/>
    <property type="match status" value="1"/>
</dbReference>
<dbReference type="PANTHER" id="PTHR11985:SF35">
    <property type="entry name" value="ANAEROBIC GLYCEROL-3-PHOSPHATE DEHYDROGENASE SUBUNIT A"/>
    <property type="match status" value="1"/>
</dbReference>
<evidence type="ECO:0000256" key="3">
    <source>
        <dbReference type="ARBA" id="ARBA00022630"/>
    </source>
</evidence>
<dbReference type="GO" id="GO:0046168">
    <property type="term" value="P:glycerol-3-phosphate catabolic process"/>
    <property type="evidence" value="ECO:0007669"/>
    <property type="project" value="TreeGrafter"/>
</dbReference>
<dbReference type="EMBL" id="AAVT01000008">
    <property type="protein sequence ID" value="EAW30384.1"/>
    <property type="molecule type" value="Genomic_DNA"/>
</dbReference>
<dbReference type="GO" id="GO:0006071">
    <property type="term" value="P:glycerol metabolic process"/>
    <property type="evidence" value="ECO:0007669"/>
    <property type="project" value="UniProtKB-KW"/>
</dbReference>
<dbReference type="InterPro" id="IPR000447">
    <property type="entry name" value="G3P_DH_FAD-dep"/>
</dbReference>
<keyword evidence="6" id="KW-0560">Oxidoreductase</keyword>
<keyword evidence="10" id="KW-1185">Reference proteome</keyword>
<gene>
    <name evidence="9" type="ORF">GP2143_09270</name>
</gene>
<reference evidence="9 10" key="1">
    <citation type="journal article" date="2010" name="J. Bacteriol.">
        <title>Genome sequence of the oligotrophic marine Gammaproteobacterium HTCC2143, isolated from the Oregon Coast.</title>
        <authorList>
            <person name="Oh H.M."/>
            <person name="Kang I."/>
            <person name="Ferriera S."/>
            <person name="Giovannoni S.J."/>
            <person name="Cho J.C."/>
        </authorList>
    </citation>
    <scope>NUCLEOTIDE SEQUENCE [LARGE SCALE GENOMIC DNA]</scope>
    <source>
        <strain evidence="9 10">HTCC2143</strain>
    </source>
</reference>
<comment type="caution">
    <text evidence="9">The sequence shown here is derived from an EMBL/GenBank/DDBJ whole genome shotgun (WGS) entry which is preliminary data.</text>
</comment>
<comment type="similarity">
    <text evidence="2">Belongs to the FAD-dependent glycerol-3-phosphate dehydrogenase family.</text>
</comment>
<keyword evidence="4" id="KW-0319">Glycerol metabolism</keyword>
<evidence type="ECO:0000256" key="5">
    <source>
        <dbReference type="ARBA" id="ARBA00022827"/>
    </source>
</evidence>
<evidence type="ECO:0000313" key="10">
    <source>
        <dbReference type="Proteomes" id="UP000004931"/>
    </source>
</evidence>
<dbReference type="InterPro" id="IPR036188">
    <property type="entry name" value="FAD/NAD-bd_sf"/>
</dbReference>
<dbReference type="Proteomes" id="UP000004931">
    <property type="component" value="Unassembled WGS sequence"/>
</dbReference>
<evidence type="ECO:0000259" key="7">
    <source>
        <dbReference type="Pfam" id="PF01266"/>
    </source>
</evidence>
<dbReference type="Gene3D" id="3.30.9.10">
    <property type="entry name" value="D-Amino Acid Oxidase, subunit A, domain 2"/>
    <property type="match status" value="1"/>
</dbReference>
<dbReference type="Gene3D" id="3.50.50.60">
    <property type="entry name" value="FAD/NAD(P)-binding domain"/>
    <property type="match status" value="1"/>
</dbReference>
<name>A0YFH0_9GAMM</name>
<evidence type="ECO:0000256" key="2">
    <source>
        <dbReference type="ARBA" id="ARBA00007330"/>
    </source>
</evidence>
<dbReference type="PRINTS" id="PR01001">
    <property type="entry name" value="FADG3PDH"/>
</dbReference>
<evidence type="ECO:0000259" key="8">
    <source>
        <dbReference type="Pfam" id="PF16901"/>
    </source>
</evidence>
<keyword evidence="3" id="KW-0285">Flavoprotein</keyword>
<dbReference type="InterPro" id="IPR006076">
    <property type="entry name" value="FAD-dep_OxRdtase"/>
</dbReference>
<accession>A0YFH0</accession>
<evidence type="ECO:0000256" key="4">
    <source>
        <dbReference type="ARBA" id="ARBA00022798"/>
    </source>
</evidence>
<dbReference type="Pfam" id="PF01266">
    <property type="entry name" value="DAO"/>
    <property type="match status" value="1"/>
</dbReference>
<feature type="domain" description="FAD dependent oxidoreductase" evidence="7">
    <location>
        <begin position="23"/>
        <end position="354"/>
    </location>
</feature>
<dbReference type="Gene3D" id="1.10.8.870">
    <property type="entry name" value="Alpha-glycerophosphate oxidase, cap domain"/>
    <property type="match status" value="1"/>
</dbReference>
<dbReference type="eggNOG" id="COG0578">
    <property type="taxonomic scope" value="Bacteria"/>
</dbReference>
<evidence type="ECO:0000256" key="6">
    <source>
        <dbReference type="ARBA" id="ARBA00023002"/>
    </source>
</evidence>
<dbReference type="InterPro" id="IPR031656">
    <property type="entry name" value="DAO_C"/>
</dbReference>
<keyword evidence="5" id="KW-0274">FAD</keyword>
<dbReference type="AlphaFoldDB" id="A0YFH0"/>
<protein>
    <submittedName>
        <fullName evidence="9">FAD dependent oxidoreductase</fullName>
    </submittedName>
</protein>